<dbReference type="HOGENOM" id="CLU_046540_1_0_5"/>
<evidence type="ECO:0000256" key="4">
    <source>
        <dbReference type="ARBA" id="ARBA00022825"/>
    </source>
</evidence>
<dbReference type="InterPro" id="IPR002142">
    <property type="entry name" value="Peptidase_S49"/>
</dbReference>
<proteinExistence type="inferred from homology"/>
<feature type="compositionally biased region" description="Basic and acidic residues" evidence="5">
    <location>
        <begin position="1"/>
        <end position="28"/>
    </location>
</feature>
<dbReference type="PATRIC" id="fig|349215.9.peg.1602"/>
<feature type="domain" description="Peptidase S49" evidence="6">
    <location>
        <begin position="124"/>
        <end position="266"/>
    </location>
</feature>
<dbReference type="InterPro" id="IPR029045">
    <property type="entry name" value="ClpP/crotonase-like_dom_sf"/>
</dbReference>
<dbReference type="SUPFAM" id="SSF52096">
    <property type="entry name" value="ClpP/crotonase"/>
    <property type="match status" value="1"/>
</dbReference>
<accession>M4VGI0</accession>
<evidence type="ECO:0000259" key="6">
    <source>
        <dbReference type="Pfam" id="PF01343"/>
    </source>
</evidence>
<gene>
    <name evidence="7" type="ORF">A11S_1658</name>
</gene>
<dbReference type="STRING" id="349215.A11S_1658"/>
<name>M4VGI0_9BACT</name>
<dbReference type="GO" id="GO:0006508">
    <property type="term" value="P:proteolysis"/>
    <property type="evidence" value="ECO:0007669"/>
    <property type="project" value="UniProtKB-KW"/>
</dbReference>
<evidence type="ECO:0000256" key="5">
    <source>
        <dbReference type="SAM" id="MobiDB-lite"/>
    </source>
</evidence>
<evidence type="ECO:0000256" key="2">
    <source>
        <dbReference type="ARBA" id="ARBA00022670"/>
    </source>
</evidence>
<dbReference type="GO" id="GO:0008236">
    <property type="term" value="F:serine-type peptidase activity"/>
    <property type="evidence" value="ECO:0007669"/>
    <property type="project" value="UniProtKB-KW"/>
</dbReference>
<reference evidence="7 8" key="1">
    <citation type="journal article" date="2013" name="ISME J.">
        <title>By their genes ye shall know them: genomic signatures of predatory bacteria.</title>
        <authorList>
            <person name="Pasternak Z."/>
            <person name="Pietrokovski S."/>
            <person name="Rotem O."/>
            <person name="Gophna U."/>
            <person name="Lurie-Weinberger M.N."/>
            <person name="Jurkevitch E."/>
        </authorList>
    </citation>
    <scope>NUCLEOTIDE SEQUENCE [LARGE SCALE GENOMIC DNA]</scope>
    <source>
        <strain evidence="7">EPB</strain>
    </source>
</reference>
<keyword evidence="2" id="KW-0645">Protease</keyword>
<sequence length="322" mass="34790">MNRTMNAHDDFDRDDHGDFARDNGRDDPPMINVKKAEGLPVIGPLLAKIFDKGPRVAVVRLSGVLTDMGGMRKNTLSYARVSKAVEKAFAVRGVRAVALVINSPGGAPAQASLIAGLVRQLADEKDIPVFAFVEDVAASGGYWLACAGDKIFAQDCSIVGSIGVISAGFGMDRFISKFGITRRLYTAGRDKSMLDPFIPEKPEDVERLKDLQAGIHEQFIDWVRSRRGDAIRGAGPELFEGRFWIGRPAMDLGLIDGIGDVRGVMREKFGPDVRLVETSAKPPFIPAFLAARGGGIAFDESALVDGAIAAVEDRALWSRYGL</sequence>
<dbReference type="RefSeq" id="WP_015467993.1">
    <property type="nucleotide sequence ID" value="NC_020812.1"/>
</dbReference>
<evidence type="ECO:0000313" key="7">
    <source>
        <dbReference type="EMBL" id="AGH98462.1"/>
    </source>
</evidence>
<dbReference type="OrthoDB" id="9764363at2"/>
<dbReference type="InterPro" id="IPR047272">
    <property type="entry name" value="S49_SppA_C"/>
</dbReference>
<protein>
    <submittedName>
        <fullName evidence="7">Peptidase, family S49</fullName>
    </submittedName>
</protein>
<dbReference type="Proteomes" id="UP000011932">
    <property type="component" value="Chromosome"/>
</dbReference>
<feature type="region of interest" description="Disordered" evidence="5">
    <location>
        <begin position="1"/>
        <end position="30"/>
    </location>
</feature>
<evidence type="ECO:0000256" key="3">
    <source>
        <dbReference type="ARBA" id="ARBA00022801"/>
    </source>
</evidence>
<comment type="similarity">
    <text evidence="1">Belongs to the peptidase S49 family.</text>
</comment>
<evidence type="ECO:0000313" key="8">
    <source>
        <dbReference type="Proteomes" id="UP000011932"/>
    </source>
</evidence>
<dbReference type="Gene3D" id="3.90.226.10">
    <property type="entry name" value="2-enoyl-CoA Hydratase, Chain A, domain 1"/>
    <property type="match status" value="1"/>
</dbReference>
<keyword evidence="4" id="KW-0720">Serine protease</keyword>
<dbReference type="PANTHER" id="PTHR42987">
    <property type="entry name" value="PEPTIDASE S49"/>
    <property type="match status" value="1"/>
</dbReference>
<evidence type="ECO:0000256" key="1">
    <source>
        <dbReference type="ARBA" id="ARBA00008683"/>
    </source>
</evidence>
<keyword evidence="3" id="KW-0378">Hydrolase</keyword>
<dbReference type="EMBL" id="CP003538">
    <property type="protein sequence ID" value="AGH98462.1"/>
    <property type="molecule type" value="Genomic_DNA"/>
</dbReference>
<dbReference type="Gene3D" id="6.20.330.10">
    <property type="match status" value="1"/>
</dbReference>
<dbReference type="KEGG" id="man:A11S_1658"/>
<organism evidence="7 8">
    <name type="scientific">Micavibrio aeruginosavorus EPB</name>
    <dbReference type="NCBI Taxonomy" id="349215"/>
    <lineage>
        <taxon>Bacteria</taxon>
        <taxon>Pseudomonadati</taxon>
        <taxon>Bdellovibrionota</taxon>
        <taxon>Bdellovibrionia</taxon>
        <taxon>Bdellovibrionales</taxon>
        <taxon>Pseudobdellovibrionaceae</taxon>
        <taxon>Micavibrio</taxon>
    </lineage>
</organism>
<dbReference type="AlphaFoldDB" id="M4VGI0"/>
<dbReference type="PANTHER" id="PTHR42987:SF8">
    <property type="entry name" value="PROTEINASE"/>
    <property type="match status" value="1"/>
</dbReference>
<dbReference type="Pfam" id="PF01343">
    <property type="entry name" value="Peptidase_S49"/>
    <property type="match status" value="1"/>
</dbReference>
<dbReference type="CDD" id="cd07023">
    <property type="entry name" value="S49_Sppa_N_C"/>
    <property type="match status" value="1"/>
</dbReference>